<dbReference type="Proteomes" id="UP000266861">
    <property type="component" value="Unassembled WGS sequence"/>
</dbReference>
<dbReference type="AlphaFoldDB" id="A0A397JQ90"/>
<dbReference type="Gene3D" id="3.40.50.300">
    <property type="entry name" value="P-loop containing nucleotide triphosphate hydrolases"/>
    <property type="match status" value="1"/>
</dbReference>
<dbReference type="Gene3D" id="2.20.28.10">
    <property type="match status" value="1"/>
</dbReference>
<dbReference type="GO" id="GO:0005524">
    <property type="term" value="F:ATP binding"/>
    <property type="evidence" value="ECO:0007669"/>
    <property type="project" value="UniProtKB-KW"/>
</dbReference>
<dbReference type="STRING" id="1348612.A0A397JQ90"/>
<organism evidence="5 6">
    <name type="scientific">Diversispora epigaea</name>
    <dbReference type="NCBI Taxonomy" id="1348612"/>
    <lineage>
        <taxon>Eukaryota</taxon>
        <taxon>Fungi</taxon>
        <taxon>Fungi incertae sedis</taxon>
        <taxon>Mucoromycota</taxon>
        <taxon>Glomeromycotina</taxon>
        <taxon>Glomeromycetes</taxon>
        <taxon>Diversisporales</taxon>
        <taxon>Diversisporaceae</taxon>
        <taxon>Diversispora</taxon>
    </lineage>
</organism>
<evidence type="ECO:0000256" key="1">
    <source>
        <dbReference type="ARBA" id="ARBA00022741"/>
    </source>
</evidence>
<dbReference type="GO" id="GO:0005656">
    <property type="term" value="C:nuclear pre-replicative complex"/>
    <property type="evidence" value="ECO:0007669"/>
    <property type="project" value="UniProtKB-ARBA"/>
</dbReference>
<proteinExistence type="inferred from homology"/>
<dbReference type="SUPFAM" id="SSF50249">
    <property type="entry name" value="Nucleic acid-binding proteins"/>
    <property type="match status" value="1"/>
</dbReference>
<keyword evidence="2 3" id="KW-0067">ATP-binding</keyword>
<evidence type="ECO:0000256" key="2">
    <source>
        <dbReference type="ARBA" id="ARBA00022840"/>
    </source>
</evidence>
<dbReference type="SMART" id="SM00350">
    <property type="entry name" value="MCM"/>
    <property type="match status" value="1"/>
</dbReference>
<dbReference type="PROSITE" id="PS50051">
    <property type="entry name" value="MCM_2"/>
    <property type="match status" value="1"/>
</dbReference>
<dbReference type="OrthoDB" id="7462577at2759"/>
<dbReference type="Pfam" id="PF17207">
    <property type="entry name" value="MCM_OB"/>
    <property type="match status" value="1"/>
</dbReference>
<dbReference type="Pfam" id="PF00493">
    <property type="entry name" value="MCM"/>
    <property type="match status" value="1"/>
</dbReference>
<dbReference type="PANTHER" id="PTHR11630:SF47">
    <property type="entry name" value="DNA HELICASE MCM8"/>
    <property type="match status" value="1"/>
</dbReference>
<comment type="caution">
    <text evidence="5">The sequence shown here is derived from an EMBL/GenBank/DDBJ whole genome shotgun (WGS) entry which is preliminary data.</text>
</comment>
<gene>
    <name evidence="5" type="ORF">Glove_40g94</name>
</gene>
<dbReference type="InterPro" id="IPR012340">
    <property type="entry name" value="NA-bd_OB-fold"/>
</dbReference>
<dbReference type="EMBL" id="PQFF01000038">
    <property type="protein sequence ID" value="RHZ87083.1"/>
    <property type="molecule type" value="Genomic_DNA"/>
</dbReference>
<name>A0A397JQ90_9GLOM</name>
<dbReference type="GO" id="GO:0006279">
    <property type="term" value="P:premeiotic DNA replication"/>
    <property type="evidence" value="ECO:0007669"/>
    <property type="project" value="UniProtKB-ARBA"/>
</dbReference>
<dbReference type="InterPro" id="IPR031327">
    <property type="entry name" value="MCM"/>
</dbReference>
<keyword evidence="6" id="KW-1185">Reference proteome</keyword>
<comment type="similarity">
    <text evidence="3">Belongs to the MCM family.</text>
</comment>
<dbReference type="PRINTS" id="PR01657">
    <property type="entry name" value="MCMFAMILY"/>
</dbReference>
<dbReference type="GO" id="GO:0003697">
    <property type="term" value="F:single-stranded DNA binding"/>
    <property type="evidence" value="ECO:0007669"/>
    <property type="project" value="TreeGrafter"/>
</dbReference>
<evidence type="ECO:0000256" key="3">
    <source>
        <dbReference type="RuleBase" id="RU004070"/>
    </source>
</evidence>
<evidence type="ECO:0000313" key="6">
    <source>
        <dbReference type="Proteomes" id="UP000266861"/>
    </source>
</evidence>
<dbReference type="GO" id="GO:0017116">
    <property type="term" value="F:single-stranded DNA helicase activity"/>
    <property type="evidence" value="ECO:0007669"/>
    <property type="project" value="TreeGrafter"/>
</dbReference>
<feature type="domain" description="MCM C-terminal AAA(+) ATPase" evidence="4">
    <location>
        <begin position="226"/>
        <end position="380"/>
    </location>
</feature>
<dbReference type="SUPFAM" id="SSF52540">
    <property type="entry name" value="P-loop containing nucleoside triphosphate hydrolases"/>
    <property type="match status" value="1"/>
</dbReference>
<dbReference type="GO" id="GO:0031261">
    <property type="term" value="C:DNA replication preinitiation complex"/>
    <property type="evidence" value="ECO:0007669"/>
    <property type="project" value="UniProtKB-ARBA"/>
</dbReference>
<reference evidence="5 6" key="1">
    <citation type="submission" date="2018-08" db="EMBL/GenBank/DDBJ databases">
        <title>Genome and evolution of the arbuscular mycorrhizal fungus Diversispora epigaea (formerly Glomus versiforme) and its bacterial endosymbionts.</title>
        <authorList>
            <person name="Sun X."/>
            <person name="Fei Z."/>
            <person name="Harrison M."/>
        </authorList>
    </citation>
    <scope>NUCLEOTIDE SEQUENCE [LARGE SCALE GENOMIC DNA]</scope>
    <source>
        <strain evidence="5 6">IT104</strain>
    </source>
</reference>
<keyword evidence="1 3" id="KW-0547">Nucleotide-binding</keyword>
<protein>
    <recommendedName>
        <fullName evidence="4">MCM C-terminal AAA(+) ATPase domain-containing protein</fullName>
    </recommendedName>
</protein>
<dbReference type="InterPro" id="IPR001208">
    <property type="entry name" value="MCM_dom"/>
</dbReference>
<keyword evidence="3" id="KW-0238">DNA-binding</keyword>
<dbReference type="GO" id="GO:0042555">
    <property type="term" value="C:MCM complex"/>
    <property type="evidence" value="ECO:0007669"/>
    <property type="project" value="UniProtKB-ARBA"/>
</dbReference>
<sequence>MSSKGNRKFPTFKDLTENLIGELVSIRGMVTHASGVKLHALEVAFTCVECENIQRLEFDVSGREKYYSPFKCKTWGCKSKEFQPILEFDEEKGQKVFDDWQNIRIQEVWNGNENYVLAMSLPKIIDCELRNELVDSVKPGDFVLVTGVLQVNEIPVIEKTKKGTMMHHLYIDVREIKKVEIIDNFYSDNNDNNLNNDNAEKLIDKLFSLEDFYMIKHVVEYQSDNLFKRIVNSYCPNVYGQEIVKAGILLSIFGGIDNGTINVLIVGDPGTDKTELLQAASTMSPHTVFTPVSRGGNIPILPILQYDRLRNDWILEAGSLVLSNTGICRIDDFEKIGQFNALAEAMSRLEIPIEKSGIKSLLNAKANIIAAANPVGGHYE</sequence>
<dbReference type="Gene3D" id="2.40.50.140">
    <property type="entry name" value="Nucleic acid-binding proteins"/>
    <property type="match status" value="1"/>
</dbReference>
<evidence type="ECO:0000313" key="5">
    <source>
        <dbReference type="EMBL" id="RHZ87083.1"/>
    </source>
</evidence>
<accession>A0A397JQ90</accession>
<dbReference type="GO" id="GO:0043596">
    <property type="term" value="C:nuclear replication fork"/>
    <property type="evidence" value="ECO:0007669"/>
    <property type="project" value="UniProtKB-ARBA"/>
</dbReference>
<evidence type="ECO:0000259" key="4">
    <source>
        <dbReference type="PROSITE" id="PS50051"/>
    </source>
</evidence>
<dbReference type="InterPro" id="IPR033762">
    <property type="entry name" value="MCM_OB"/>
</dbReference>
<dbReference type="PANTHER" id="PTHR11630">
    <property type="entry name" value="DNA REPLICATION LICENSING FACTOR MCM FAMILY MEMBER"/>
    <property type="match status" value="1"/>
</dbReference>
<dbReference type="InterPro" id="IPR027417">
    <property type="entry name" value="P-loop_NTPase"/>
</dbReference>